<dbReference type="InterPro" id="IPR003961">
    <property type="entry name" value="FN3_dom"/>
</dbReference>
<organism evidence="4 5">
    <name type="scientific">Bifidobacterium parmae</name>
    <dbReference type="NCBI Taxonomy" id="361854"/>
    <lineage>
        <taxon>Bacteria</taxon>
        <taxon>Bacillati</taxon>
        <taxon>Actinomycetota</taxon>
        <taxon>Actinomycetes</taxon>
        <taxon>Bifidobacteriales</taxon>
        <taxon>Bifidobacteriaceae</taxon>
        <taxon>Bifidobacterium</taxon>
    </lineage>
</organism>
<accession>A0A2N5IVU1</accession>
<dbReference type="AlphaFoldDB" id="A0A2N5IVU1"/>
<dbReference type="GO" id="GO:0016798">
    <property type="term" value="F:hydrolase activity, acting on glycosyl bonds"/>
    <property type="evidence" value="ECO:0007669"/>
    <property type="project" value="UniProtKB-KW"/>
</dbReference>
<dbReference type="EMBL" id="NMWT01000032">
    <property type="protein sequence ID" value="PLS26068.1"/>
    <property type="molecule type" value="Genomic_DNA"/>
</dbReference>
<evidence type="ECO:0000313" key="5">
    <source>
        <dbReference type="Proteomes" id="UP000235034"/>
    </source>
</evidence>
<dbReference type="InterPro" id="IPR013783">
    <property type="entry name" value="Ig-like_fold"/>
</dbReference>
<keyword evidence="5" id="KW-1185">Reference proteome</keyword>
<feature type="domain" description="Fibronectin type-III" evidence="3">
    <location>
        <begin position="526"/>
        <end position="623"/>
    </location>
</feature>
<comment type="caution">
    <text evidence="4">The sequence shown here is derived from an EMBL/GenBank/DDBJ whole genome shotgun (WGS) entry which is preliminary data.</text>
</comment>
<dbReference type="InterPro" id="IPR036116">
    <property type="entry name" value="FN3_sf"/>
</dbReference>
<dbReference type="RefSeq" id="WP_101623187.1">
    <property type="nucleotide sequence ID" value="NZ_NMWT01000032.1"/>
</dbReference>
<dbReference type="SUPFAM" id="SSF49265">
    <property type="entry name" value="Fibronectin type III"/>
    <property type="match status" value="1"/>
</dbReference>
<dbReference type="Gene3D" id="2.60.40.10">
    <property type="entry name" value="Immunoglobulins"/>
    <property type="match status" value="1"/>
</dbReference>
<evidence type="ECO:0000256" key="1">
    <source>
        <dbReference type="ARBA" id="ARBA00023295"/>
    </source>
</evidence>
<protein>
    <recommendedName>
        <fullName evidence="3">Fibronectin type-III domain-containing protein</fullName>
    </recommendedName>
</protein>
<dbReference type="InterPro" id="IPR025874">
    <property type="entry name" value="DZR"/>
</dbReference>
<dbReference type="OrthoDB" id="4494375at2"/>
<evidence type="ECO:0000259" key="3">
    <source>
        <dbReference type="PROSITE" id="PS50853"/>
    </source>
</evidence>
<dbReference type="Pfam" id="PF12773">
    <property type="entry name" value="DZR"/>
    <property type="match status" value="1"/>
</dbReference>
<name>A0A2N5IVU1_9BIFI</name>
<dbReference type="GO" id="GO:0000272">
    <property type="term" value="P:polysaccharide catabolic process"/>
    <property type="evidence" value="ECO:0007669"/>
    <property type="project" value="UniProtKB-KW"/>
</dbReference>
<keyword evidence="1" id="KW-0326">Glycosidase</keyword>
<keyword evidence="2" id="KW-0624">Polysaccharide degradation</keyword>
<reference evidence="4 5" key="1">
    <citation type="submission" date="2017-07" db="EMBL/GenBank/DDBJ databases">
        <title>Bifidobacterium novel species.</title>
        <authorList>
            <person name="Lugli G.A."/>
            <person name="Milani C."/>
            <person name="Duranti S."/>
            <person name="Mangifesta M."/>
        </authorList>
    </citation>
    <scope>NUCLEOTIDE SEQUENCE [LARGE SCALE GENOMIC DNA]</scope>
    <source>
        <strain evidence="4 5">77</strain>
    </source>
</reference>
<dbReference type="Proteomes" id="UP000235034">
    <property type="component" value="Unassembled WGS sequence"/>
</dbReference>
<dbReference type="PROSITE" id="PS50853">
    <property type="entry name" value="FN3"/>
    <property type="match status" value="1"/>
</dbReference>
<gene>
    <name evidence="4" type="ORF">Uis4E_2125</name>
</gene>
<evidence type="ECO:0000313" key="4">
    <source>
        <dbReference type="EMBL" id="PLS26068.1"/>
    </source>
</evidence>
<sequence length="1044" mass="113361">MTSNDGNGINFYQLLDLFDFEHDLVGRADEDPAIAKTFTDAFKAQEEHWSKLMNNPRAGTQAKQKLDELNRANRELPPFLASRDERARQYAEARSQAEHDVTAIITMFAIKGYVTPDDLATIAGQAKERYGYTVPQNVVRELIPSTMEIREQETRKGRELAKPKSYTAFNKAESELATCGYRDLYQMLDPGNMRPAATPTSVWLKKATADDPKNDAKQDARTSALKDLYKMCIRRAFKDDASRAAYDDYLAYTAMQRVLDEVATVFQPSGVLPQDVADKYVDRILEGGTSHGAAITRDDAEDHLIWWCRAHDIAYTPVQQEGADAGPKAEPCPWCGMLLAPGTSTCAHCGGQVEVACPQCHERNRADVRFCGNCGYAYANLAKATALCDEARGEAASLRFDEAERLLDQADGLWAGLQDIKRAKTDIANTRRLVGDLGTRLHAAIDAHELANADRIYREIAGRSPGFADPEARNAIDTGLAKARNAALLARSAPAPKTLPELLDAYDACRDLPELNTALAAFTPRPVAAVQAKADGAGRRIVVSWRPASGPQPSYVLVRKRGSRPSTIRDGETLAETTATTYVDADVEPAVDYCYAVAAKVGPTMSAAVPSPVTAVLFEVDDLKVVPDESSVHMTWGRPRGGMVEVWRRPDRAPARPGDGVRVTNVIDSGMDDRGLANDVPVHYTVFVGYRMPDGTPAYSSGVRVTTTPSAPAEPIDFLMAQLMPGDVFSLEWDAPEGGEARFYATRGRIPWSRGDMVPLREIASKASPLPVTPRGDDTGTFRLADDAIYHIVAVTAKNDMGVIGETTTVSKRKAVEITRIQASGADAIVRFDWPRDCTRVLLAWRTDRFPASAQEKGATTMGATKALYDMAQALVVRGLDPHATYYFSLFALIGEGTASSYSAGSNRMFSFSGMPGVPLPARTATDRGGVPMPGMGAQAVYQVTAHKGGFGFGRVSRAQLDIRTSGPLPATELRGQQGALPMFVTQGVSIAQIPPIDAAGSHSFPLPANLLAKGVFYRLFFTDERAYETNSLTVAPGVMPRIG</sequence>
<keyword evidence="2" id="KW-0119">Carbohydrate metabolism</keyword>
<keyword evidence="1" id="KW-0378">Hydrolase</keyword>
<proteinExistence type="predicted"/>
<evidence type="ECO:0000256" key="2">
    <source>
        <dbReference type="ARBA" id="ARBA00023326"/>
    </source>
</evidence>
<dbReference type="SMART" id="SM00060">
    <property type="entry name" value="FN3"/>
    <property type="match status" value="2"/>
</dbReference>